<gene>
    <name evidence="1" type="ORF">ABB26_10050</name>
</gene>
<reference evidence="1 2" key="1">
    <citation type="submission" date="2015-05" db="EMBL/GenBank/DDBJ databases">
        <title>Genome sequencing and analysis of members of genus Stenotrophomonas.</title>
        <authorList>
            <person name="Patil P.P."/>
            <person name="Midha S."/>
            <person name="Patil P.B."/>
        </authorList>
    </citation>
    <scope>NUCLEOTIDE SEQUENCE [LARGE SCALE GENOMIC DNA]</scope>
    <source>
        <strain evidence="1 2">DSM 18929</strain>
    </source>
</reference>
<dbReference type="AlphaFoldDB" id="A0A0R0CFQ9"/>
<dbReference type="InterPro" id="IPR036614">
    <property type="entry name" value="RusA-like_sf"/>
</dbReference>
<dbReference type="EMBL" id="LDJI01000019">
    <property type="protein sequence ID" value="KRG63912.1"/>
    <property type="molecule type" value="Genomic_DNA"/>
</dbReference>
<evidence type="ECO:0000313" key="2">
    <source>
        <dbReference type="Proteomes" id="UP000050864"/>
    </source>
</evidence>
<dbReference type="GO" id="GO:0000287">
    <property type="term" value="F:magnesium ion binding"/>
    <property type="evidence" value="ECO:0007669"/>
    <property type="project" value="InterPro"/>
</dbReference>
<dbReference type="OrthoDB" id="6367660at2"/>
<dbReference type="STRING" id="405444.ABB26_10050"/>
<comment type="caution">
    <text evidence="1">The sequence shown here is derived from an EMBL/GenBank/DDBJ whole genome shotgun (WGS) entry which is preliminary data.</text>
</comment>
<organism evidence="1 2">
    <name type="scientific">Stenotrophomonas humi</name>
    <dbReference type="NCBI Taxonomy" id="405444"/>
    <lineage>
        <taxon>Bacteria</taxon>
        <taxon>Pseudomonadati</taxon>
        <taxon>Pseudomonadota</taxon>
        <taxon>Gammaproteobacteria</taxon>
        <taxon>Lysobacterales</taxon>
        <taxon>Lysobacteraceae</taxon>
        <taxon>Stenotrophomonas</taxon>
    </lineage>
</organism>
<accession>A0A0R0CFQ9</accession>
<dbReference type="RefSeq" id="WP_057633674.1">
    <property type="nucleotide sequence ID" value="NZ_LDJI01000019.1"/>
</dbReference>
<evidence type="ECO:0000313" key="1">
    <source>
        <dbReference type="EMBL" id="KRG63912.1"/>
    </source>
</evidence>
<dbReference type="Proteomes" id="UP000050864">
    <property type="component" value="Unassembled WGS sequence"/>
</dbReference>
<sequence length="129" mass="14004">MKELILPWPHKDLSPNARVHWSRKAKAAKAARHLAGVAAIAAGWKGAALPGGRVHLQIDFYPPTRMRPDDDNMLARFKPARDGIADALGIDDKRFVSHPYVRDEPRKGGQVVIRISAGPGGNGDGKADQ</sequence>
<dbReference type="SUPFAM" id="SSF103084">
    <property type="entry name" value="Holliday junction resolvase RusA"/>
    <property type="match status" value="1"/>
</dbReference>
<dbReference type="GO" id="GO:0006310">
    <property type="term" value="P:DNA recombination"/>
    <property type="evidence" value="ECO:0007669"/>
    <property type="project" value="InterPro"/>
</dbReference>
<protein>
    <submittedName>
        <fullName evidence="1">Uncharacterized protein</fullName>
    </submittedName>
</protein>
<proteinExistence type="predicted"/>
<keyword evidence="2" id="KW-1185">Reference proteome</keyword>
<dbReference type="PATRIC" id="fig|405444.3.peg.1030"/>
<dbReference type="GO" id="GO:0006281">
    <property type="term" value="P:DNA repair"/>
    <property type="evidence" value="ECO:0007669"/>
    <property type="project" value="InterPro"/>
</dbReference>
<name>A0A0R0CFQ9_9GAMM</name>
<dbReference type="Gene3D" id="3.30.1330.70">
    <property type="entry name" value="Holliday junction resolvase RusA"/>
    <property type="match status" value="1"/>
</dbReference>